<protein>
    <submittedName>
        <fullName evidence="2">Uncharacterized protein</fullName>
    </submittedName>
</protein>
<reference evidence="2" key="2">
    <citation type="submission" date="2021-08" db="EMBL/GenBank/DDBJ databases">
        <authorList>
            <person name="Gostincar C."/>
            <person name="Sun X."/>
            <person name="Song Z."/>
            <person name="Gunde-Cimerman N."/>
        </authorList>
    </citation>
    <scope>NUCLEOTIDE SEQUENCE</scope>
    <source>
        <strain evidence="2">EXF-9911</strain>
    </source>
</reference>
<feature type="compositionally biased region" description="Polar residues" evidence="1">
    <location>
        <begin position="25"/>
        <end position="37"/>
    </location>
</feature>
<evidence type="ECO:0000313" key="3">
    <source>
        <dbReference type="Proteomes" id="UP000779574"/>
    </source>
</evidence>
<proteinExistence type="predicted"/>
<feature type="region of interest" description="Disordered" evidence="1">
    <location>
        <begin position="440"/>
        <end position="489"/>
    </location>
</feature>
<organism evidence="2 3">
    <name type="scientific">Aureobasidium melanogenum</name>
    <name type="common">Aureobasidium pullulans var. melanogenum</name>
    <dbReference type="NCBI Taxonomy" id="46634"/>
    <lineage>
        <taxon>Eukaryota</taxon>
        <taxon>Fungi</taxon>
        <taxon>Dikarya</taxon>
        <taxon>Ascomycota</taxon>
        <taxon>Pezizomycotina</taxon>
        <taxon>Dothideomycetes</taxon>
        <taxon>Dothideomycetidae</taxon>
        <taxon>Dothideales</taxon>
        <taxon>Saccotheciaceae</taxon>
        <taxon>Aureobasidium</taxon>
    </lineage>
</organism>
<feature type="compositionally biased region" description="Basic residues" evidence="1">
    <location>
        <begin position="458"/>
        <end position="473"/>
    </location>
</feature>
<evidence type="ECO:0000313" key="2">
    <source>
        <dbReference type="EMBL" id="KAG9688354.1"/>
    </source>
</evidence>
<dbReference type="AlphaFoldDB" id="A0A9P8J527"/>
<gene>
    <name evidence="2" type="ORF">KCU76_g9665</name>
</gene>
<feature type="region of interest" description="Disordered" evidence="1">
    <location>
        <begin position="1"/>
        <end position="42"/>
    </location>
</feature>
<sequence>MFQPYDENYDGDYYEDRGGNENYDTDNYPSSPMSDNSNPEDFDGIEDLNDQHNLHNEPTFHLEDTAALSNVDVTKSSELDQSLLSYGTNFEQLANKDPVYKRILQIVQEYATEPDTIVYAKVNSVKLATINEAKASNLVDAELSSMMEAVGLAQRCKTARRNAQNREEEIIRDCIDQIHWLNRKRRLQHKVAGMLRAIIKASDYTIPGNVKRVQIDDLFGFLYAITSDIYYKDTLLAATTQNMPSNGHVTATNSDSKTESRPLKHIPHAGSRFGINLITHLTLVGGLPMHVEKFYTTDKATFSEVMRKISSSLESSQSHHRKRLGFLTQNQRKHGNWLFQIAPDFESLNLGYAAWKIFDAPSLKLMPTVQEKQVFMIHEYHLSMPARIKEKVRSSPRLWNTWSLLDSPTLTSPPAPEFVPCYNDMIVAPFEMEMTALRSALSNPQAKTRTAEQQKAGKKERRKKRVRQKKNKGKNNDISKPATFQLAFR</sequence>
<name>A0A9P8J527_AURME</name>
<feature type="non-terminal residue" evidence="2">
    <location>
        <position position="1"/>
    </location>
</feature>
<evidence type="ECO:0000256" key="1">
    <source>
        <dbReference type="SAM" id="MobiDB-lite"/>
    </source>
</evidence>
<dbReference type="Proteomes" id="UP000779574">
    <property type="component" value="Unassembled WGS sequence"/>
</dbReference>
<reference evidence="2" key="1">
    <citation type="journal article" date="2021" name="J Fungi (Basel)">
        <title>Virulence traits and population genomics of the black yeast Aureobasidium melanogenum.</title>
        <authorList>
            <person name="Cernosa A."/>
            <person name="Sun X."/>
            <person name="Gostincar C."/>
            <person name="Fang C."/>
            <person name="Gunde-Cimerman N."/>
            <person name="Song Z."/>
        </authorList>
    </citation>
    <scope>NUCLEOTIDE SEQUENCE</scope>
    <source>
        <strain evidence="2">EXF-9911</strain>
    </source>
</reference>
<dbReference type="EMBL" id="JAHFXF010000407">
    <property type="protein sequence ID" value="KAG9688354.1"/>
    <property type="molecule type" value="Genomic_DNA"/>
</dbReference>
<comment type="caution">
    <text evidence="2">The sequence shown here is derived from an EMBL/GenBank/DDBJ whole genome shotgun (WGS) entry which is preliminary data.</text>
</comment>
<accession>A0A9P8J527</accession>
<dbReference type="OrthoDB" id="3884816at2759"/>